<evidence type="ECO:0000256" key="2">
    <source>
        <dbReference type="ARBA" id="ARBA00023015"/>
    </source>
</evidence>
<sequence length="137" mass="14811">MVSGVNYCPAPSIPRKGGCDANGGEDCFFLVLGKYPANLLGVRAENAVTNLNFTSSSNNPITIVASAQKTFLAGGYFHINLDRASILGDAIDYVMELQKLVKELQIELEEHSDDEDARKTSGTNNNDNNNIQPGVIY</sequence>
<comment type="caution">
    <text evidence="6">The sequence shown here is derived from an EMBL/GenBank/DDBJ whole genome shotgun (WGS) entry which is preliminary data.</text>
</comment>
<gene>
    <name evidence="6" type="ORF">Fot_51009</name>
</gene>
<organism evidence="6 7">
    <name type="scientific">Forsythia ovata</name>
    <dbReference type="NCBI Taxonomy" id="205694"/>
    <lineage>
        <taxon>Eukaryota</taxon>
        <taxon>Viridiplantae</taxon>
        <taxon>Streptophyta</taxon>
        <taxon>Embryophyta</taxon>
        <taxon>Tracheophyta</taxon>
        <taxon>Spermatophyta</taxon>
        <taxon>Magnoliopsida</taxon>
        <taxon>eudicotyledons</taxon>
        <taxon>Gunneridae</taxon>
        <taxon>Pentapetalae</taxon>
        <taxon>asterids</taxon>
        <taxon>lamiids</taxon>
        <taxon>Lamiales</taxon>
        <taxon>Oleaceae</taxon>
        <taxon>Forsythieae</taxon>
        <taxon>Forsythia</taxon>
    </lineage>
</organism>
<dbReference type="GO" id="GO:0005634">
    <property type="term" value="C:nucleus"/>
    <property type="evidence" value="ECO:0007669"/>
    <property type="project" value="UniProtKB-SubCell"/>
</dbReference>
<dbReference type="EMBL" id="JBFOLJ010000017">
    <property type="protein sequence ID" value="KAL2467484.1"/>
    <property type="molecule type" value="Genomic_DNA"/>
</dbReference>
<dbReference type="InterPro" id="IPR036638">
    <property type="entry name" value="HLH_DNA-bd_sf"/>
</dbReference>
<dbReference type="Proteomes" id="UP001604277">
    <property type="component" value="Unassembled WGS sequence"/>
</dbReference>
<evidence type="ECO:0000313" key="7">
    <source>
        <dbReference type="Proteomes" id="UP001604277"/>
    </source>
</evidence>
<evidence type="ECO:0000256" key="5">
    <source>
        <dbReference type="SAM" id="MobiDB-lite"/>
    </source>
</evidence>
<dbReference type="AlphaFoldDB" id="A0ABD1PX19"/>
<evidence type="ECO:0000313" key="6">
    <source>
        <dbReference type="EMBL" id="KAL2467484.1"/>
    </source>
</evidence>
<evidence type="ECO:0000256" key="3">
    <source>
        <dbReference type="ARBA" id="ARBA00023163"/>
    </source>
</evidence>
<feature type="region of interest" description="Disordered" evidence="5">
    <location>
        <begin position="110"/>
        <end position="137"/>
    </location>
</feature>
<accession>A0ABD1PX19</accession>
<keyword evidence="4" id="KW-0539">Nucleus</keyword>
<name>A0ABD1PX19_9LAMI</name>
<comment type="subcellular location">
    <subcellularLocation>
        <location evidence="1">Nucleus</location>
    </subcellularLocation>
</comment>
<keyword evidence="7" id="KW-1185">Reference proteome</keyword>
<reference evidence="7" key="1">
    <citation type="submission" date="2024-07" db="EMBL/GenBank/DDBJ databases">
        <title>Two chromosome-level genome assemblies of Korean endemic species Abeliophyllum distichum and Forsythia ovata (Oleaceae).</title>
        <authorList>
            <person name="Jang H."/>
        </authorList>
    </citation>
    <scope>NUCLEOTIDE SEQUENCE [LARGE SCALE GENOMIC DNA]</scope>
</reference>
<keyword evidence="3" id="KW-0804">Transcription</keyword>
<keyword evidence="2" id="KW-0805">Transcription regulation</keyword>
<evidence type="ECO:0000256" key="4">
    <source>
        <dbReference type="ARBA" id="ARBA00023242"/>
    </source>
</evidence>
<evidence type="ECO:0000256" key="1">
    <source>
        <dbReference type="ARBA" id="ARBA00004123"/>
    </source>
</evidence>
<proteinExistence type="predicted"/>
<protein>
    <submittedName>
        <fullName evidence="6">Transcription factor ABORTED MICROSPORES</fullName>
    </submittedName>
</protein>
<dbReference type="SUPFAM" id="SSF47459">
    <property type="entry name" value="HLH, helix-loop-helix DNA-binding domain"/>
    <property type="match status" value="1"/>
</dbReference>